<dbReference type="GO" id="GO:0009423">
    <property type="term" value="P:chorismate biosynthetic process"/>
    <property type="evidence" value="ECO:0007669"/>
    <property type="project" value="TreeGrafter"/>
</dbReference>
<feature type="domain" description="Enolpyruvate transferase" evidence="2">
    <location>
        <begin position="2"/>
        <end position="345"/>
    </location>
</feature>
<protein>
    <recommendedName>
        <fullName evidence="2">Enolpyruvate transferase domain-containing protein</fullName>
    </recommendedName>
</protein>
<dbReference type="InterPro" id="IPR001986">
    <property type="entry name" value="Enolpyruvate_Tfrase_dom"/>
</dbReference>
<accession>A0A382M4K2</accession>
<dbReference type="PANTHER" id="PTHR21090">
    <property type="entry name" value="AROM/DEHYDROQUINATE SYNTHASE"/>
    <property type="match status" value="1"/>
</dbReference>
<dbReference type="AlphaFoldDB" id="A0A382M4K2"/>
<proteinExistence type="predicted"/>
<dbReference type="Pfam" id="PF00275">
    <property type="entry name" value="EPSP_synthase"/>
    <property type="match status" value="1"/>
</dbReference>
<keyword evidence="1" id="KW-0808">Transferase</keyword>
<gene>
    <name evidence="3" type="ORF">METZ01_LOCUS296650</name>
</gene>
<evidence type="ECO:0000259" key="2">
    <source>
        <dbReference type="Pfam" id="PF00275"/>
    </source>
</evidence>
<reference evidence="3" key="1">
    <citation type="submission" date="2018-05" db="EMBL/GenBank/DDBJ databases">
        <authorList>
            <person name="Lanie J.A."/>
            <person name="Ng W.-L."/>
            <person name="Kazmierczak K.M."/>
            <person name="Andrzejewski T.M."/>
            <person name="Davidsen T.M."/>
            <person name="Wayne K.J."/>
            <person name="Tettelin H."/>
            <person name="Glass J.I."/>
            <person name="Rusch D."/>
            <person name="Podicherti R."/>
            <person name="Tsui H.-C.T."/>
            <person name="Winkler M.E."/>
        </authorList>
    </citation>
    <scope>NUCLEOTIDE SEQUENCE</scope>
</reference>
<evidence type="ECO:0000313" key="3">
    <source>
        <dbReference type="EMBL" id="SVC43796.1"/>
    </source>
</evidence>
<feature type="non-terminal residue" evidence="3">
    <location>
        <position position="1"/>
    </location>
</feature>
<dbReference type="InterPro" id="IPR036968">
    <property type="entry name" value="Enolpyruvate_Tfrase_sf"/>
</dbReference>
<name>A0A382M4K2_9ZZZZ</name>
<dbReference type="InterPro" id="IPR013792">
    <property type="entry name" value="RNA3'P_cycl/enolpyr_Trfase_a/b"/>
</dbReference>
<dbReference type="PANTHER" id="PTHR21090:SF5">
    <property type="entry name" value="PENTAFUNCTIONAL AROM POLYPEPTIDE"/>
    <property type="match status" value="1"/>
</dbReference>
<dbReference type="EMBL" id="UINC01091207">
    <property type="protein sequence ID" value="SVC43796.1"/>
    <property type="molecule type" value="Genomic_DNA"/>
</dbReference>
<organism evidence="3">
    <name type="scientific">marine metagenome</name>
    <dbReference type="NCBI Taxonomy" id="408172"/>
    <lineage>
        <taxon>unclassified sequences</taxon>
        <taxon>metagenomes</taxon>
        <taxon>ecological metagenomes</taxon>
    </lineage>
</organism>
<dbReference type="SUPFAM" id="SSF55205">
    <property type="entry name" value="EPT/RTPC-like"/>
    <property type="match status" value="1"/>
</dbReference>
<sequence length="358" mass="39507">KLYVGNSGTLARMICGLLSTNPNLKIKIFGDKSMNKRDMLRVIEPLQKIGCFFYPAGKTTLPLTIESTSMPLAQHHNEIVGSAQIKTAILLASLNIPGITTIEQKKISRDHTENILSIVKAGIKIKKLKKGNLVSLRGQKNLSNFDLKIPGDLSSAAPFIALTLLTPGSKLLIKNINCNPTRLGFVNIIKKMNAKVELINVKRINSEKTGDIVIKSSNLKSIICSSSIVPFAIDEFILCFLLAAKAKGVSIFKGLSELNKKESPRLNVINKILNQIGIKTRLNKKIGSIKIYGNPNIDLNKFYKIETYYDHRICMAAFVMALSFGGKIKIKDCDSIATSFPKFLTTIKKIGGKYEIKK</sequence>
<evidence type="ECO:0000256" key="1">
    <source>
        <dbReference type="ARBA" id="ARBA00022679"/>
    </source>
</evidence>
<dbReference type="GO" id="GO:0003866">
    <property type="term" value="F:3-phosphoshikimate 1-carboxyvinyltransferase activity"/>
    <property type="evidence" value="ECO:0007669"/>
    <property type="project" value="TreeGrafter"/>
</dbReference>
<dbReference type="Gene3D" id="3.65.10.10">
    <property type="entry name" value="Enolpyruvate transferase domain"/>
    <property type="match status" value="2"/>
</dbReference>